<accession>A0A919PXP1</accession>
<reference evidence="2" key="1">
    <citation type="submission" date="2021-01" db="EMBL/GenBank/DDBJ databases">
        <title>Whole genome shotgun sequence of Dactylosporangium siamense NBRC 106093.</title>
        <authorList>
            <person name="Komaki H."/>
            <person name="Tamura T."/>
        </authorList>
    </citation>
    <scope>NUCLEOTIDE SEQUENCE</scope>
    <source>
        <strain evidence="2">NBRC 106093</strain>
    </source>
</reference>
<evidence type="ECO:0000313" key="3">
    <source>
        <dbReference type="Proteomes" id="UP000660611"/>
    </source>
</evidence>
<gene>
    <name evidence="2" type="ORF">Dsi01nite_091970</name>
</gene>
<evidence type="ECO:0000313" key="2">
    <source>
        <dbReference type="EMBL" id="GIG51156.1"/>
    </source>
</evidence>
<organism evidence="2 3">
    <name type="scientific">Dactylosporangium siamense</name>
    <dbReference type="NCBI Taxonomy" id="685454"/>
    <lineage>
        <taxon>Bacteria</taxon>
        <taxon>Bacillati</taxon>
        <taxon>Actinomycetota</taxon>
        <taxon>Actinomycetes</taxon>
        <taxon>Micromonosporales</taxon>
        <taxon>Micromonosporaceae</taxon>
        <taxon>Dactylosporangium</taxon>
    </lineage>
</organism>
<dbReference type="EMBL" id="BONQ01000151">
    <property type="protein sequence ID" value="GIG51156.1"/>
    <property type="molecule type" value="Genomic_DNA"/>
</dbReference>
<dbReference type="Proteomes" id="UP000660611">
    <property type="component" value="Unassembled WGS sequence"/>
</dbReference>
<comment type="caution">
    <text evidence="2">The sequence shown here is derived from an EMBL/GenBank/DDBJ whole genome shotgun (WGS) entry which is preliminary data.</text>
</comment>
<evidence type="ECO:0000256" key="1">
    <source>
        <dbReference type="SAM" id="MobiDB-lite"/>
    </source>
</evidence>
<name>A0A919PXP1_9ACTN</name>
<sequence length="159" mass="18369">MLQDAERNQAVQDTRDRKRELRERERQAAETMLSYIREHNVTLTDATDDEAKQFASGLAKVISFESIYVSDPTVRRYLFLSSEIMDMVSAGELHAKSAVFAVRFNCYIWLGVWIREERDVPPPTETWARMAAQLADAGARFRSRMQSEGCEIEDPLQYL</sequence>
<dbReference type="AlphaFoldDB" id="A0A919PXP1"/>
<feature type="region of interest" description="Disordered" evidence="1">
    <location>
        <begin position="1"/>
        <end position="23"/>
    </location>
</feature>
<proteinExistence type="predicted"/>
<keyword evidence="3" id="KW-1185">Reference proteome</keyword>
<protein>
    <submittedName>
        <fullName evidence="2">Uncharacterized protein</fullName>
    </submittedName>
</protein>